<dbReference type="InParanoid" id="A0A2R6QHK2"/>
<dbReference type="AlphaFoldDB" id="A0A2R6QHK2"/>
<gene>
    <name evidence="1" type="ORF">CEY00_Acc18459</name>
</gene>
<dbReference type="GO" id="GO:0016740">
    <property type="term" value="F:transferase activity"/>
    <property type="evidence" value="ECO:0007669"/>
    <property type="project" value="UniProtKB-KW"/>
</dbReference>
<name>A0A2R6QHK2_ACTCC</name>
<dbReference type="Gramene" id="PSS08095">
    <property type="protein sequence ID" value="PSS08095"/>
    <property type="gene ID" value="CEY00_Acc18459"/>
</dbReference>
<keyword evidence="2" id="KW-1185">Reference proteome</keyword>
<keyword evidence="1" id="KW-0808">Transferase</keyword>
<reference evidence="1 2" key="1">
    <citation type="submission" date="2017-07" db="EMBL/GenBank/DDBJ databases">
        <title>An improved, manually edited Actinidia chinensis var. chinensis (kiwifruit) genome highlights the challenges associated with draft genomes and gene prediction in plants.</title>
        <authorList>
            <person name="Pilkington S."/>
            <person name="Crowhurst R."/>
            <person name="Hilario E."/>
            <person name="Nardozza S."/>
            <person name="Fraser L."/>
            <person name="Peng Y."/>
            <person name="Gunaseelan K."/>
            <person name="Simpson R."/>
            <person name="Tahir J."/>
            <person name="Deroles S."/>
            <person name="Templeton K."/>
            <person name="Luo Z."/>
            <person name="Davy M."/>
            <person name="Cheng C."/>
            <person name="Mcneilage M."/>
            <person name="Scaglione D."/>
            <person name="Liu Y."/>
            <person name="Zhang Q."/>
            <person name="Datson P."/>
            <person name="De Silva N."/>
            <person name="Gardiner S."/>
            <person name="Bassett H."/>
            <person name="Chagne D."/>
            <person name="Mccallum J."/>
            <person name="Dzierzon H."/>
            <person name="Deng C."/>
            <person name="Wang Y.-Y."/>
            <person name="Barron N."/>
            <person name="Manako K."/>
            <person name="Bowen J."/>
            <person name="Foster T."/>
            <person name="Erridge Z."/>
            <person name="Tiffin H."/>
            <person name="Waite C."/>
            <person name="Davies K."/>
            <person name="Grierson E."/>
            <person name="Laing W."/>
            <person name="Kirk R."/>
            <person name="Chen X."/>
            <person name="Wood M."/>
            <person name="Montefiori M."/>
            <person name="Brummell D."/>
            <person name="Schwinn K."/>
            <person name="Catanach A."/>
            <person name="Fullerton C."/>
            <person name="Li D."/>
            <person name="Meiyalaghan S."/>
            <person name="Nieuwenhuizen N."/>
            <person name="Read N."/>
            <person name="Prakash R."/>
            <person name="Hunter D."/>
            <person name="Zhang H."/>
            <person name="Mckenzie M."/>
            <person name="Knabel M."/>
            <person name="Harris A."/>
            <person name="Allan A."/>
            <person name="Chen A."/>
            <person name="Janssen B."/>
            <person name="Plunkett B."/>
            <person name="Dwamena C."/>
            <person name="Voogd C."/>
            <person name="Leif D."/>
            <person name="Lafferty D."/>
            <person name="Souleyre E."/>
            <person name="Varkonyi-Gasic E."/>
            <person name="Gambi F."/>
            <person name="Hanley J."/>
            <person name="Yao J.-L."/>
            <person name="Cheung J."/>
            <person name="David K."/>
            <person name="Warren B."/>
            <person name="Marsh K."/>
            <person name="Snowden K."/>
            <person name="Lin-Wang K."/>
            <person name="Brian L."/>
            <person name="Martinez-Sanchez M."/>
            <person name="Wang M."/>
            <person name="Ileperuma N."/>
            <person name="Macnee N."/>
            <person name="Campin R."/>
            <person name="Mcatee P."/>
            <person name="Drummond R."/>
            <person name="Espley R."/>
            <person name="Ireland H."/>
            <person name="Wu R."/>
            <person name="Atkinson R."/>
            <person name="Karunairetnam S."/>
            <person name="Bulley S."/>
            <person name="Chunkath S."/>
            <person name="Hanley Z."/>
            <person name="Storey R."/>
            <person name="Thrimawithana A."/>
            <person name="Thomson S."/>
            <person name="David C."/>
            <person name="Testolin R."/>
        </authorList>
    </citation>
    <scope>NUCLEOTIDE SEQUENCE [LARGE SCALE GENOMIC DNA]</scope>
    <source>
        <strain evidence="2">cv. Red5</strain>
        <tissue evidence="1">Young leaf</tissue>
    </source>
</reference>
<dbReference type="EMBL" id="NKQK01000016">
    <property type="protein sequence ID" value="PSS08095.1"/>
    <property type="molecule type" value="Genomic_DNA"/>
</dbReference>
<proteinExistence type="predicted"/>
<sequence>MNYSKMENVGDVWRLDATNTEAVVVAMGGITATPAVPALMTPIVANHVEKPENFNGANFKREGVRYTLTITRKSRIKTQATVEALLAAIYYRCLCRGCCVDCYLPWLLFPCPTTATLLAPLLPTQPGSYPV</sequence>
<evidence type="ECO:0000313" key="1">
    <source>
        <dbReference type="EMBL" id="PSS08095.1"/>
    </source>
</evidence>
<comment type="caution">
    <text evidence="1">The sequence shown here is derived from an EMBL/GenBank/DDBJ whole genome shotgun (WGS) entry which is preliminary data.</text>
</comment>
<evidence type="ECO:0000313" key="2">
    <source>
        <dbReference type="Proteomes" id="UP000241394"/>
    </source>
</evidence>
<accession>A0A2R6QHK2</accession>
<organism evidence="1 2">
    <name type="scientific">Actinidia chinensis var. chinensis</name>
    <name type="common">Chinese soft-hair kiwi</name>
    <dbReference type="NCBI Taxonomy" id="1590841"/>
    <lineage>
        <taxon>Eukaryota</taxon>
        <taxon>Viridiplantae</taxon>
        <taxon>Streptophyta</taxon>
        <taxon>Embryophyta</taxon>
        <taxon>Tracheophyta</taxon>
        <taxon>Spermatophyta</taxon>
        <taxon>Magnoliopsida</taxon>
        <taxon>eudicotyledons</taxon>
        <taxon>Gunneridae</taxon>
        <taxon>Pentapetalae</taxon>
        <taxon>asterids</taxon>
        <taxon>Ericales</taxon>
        <taxon>Actinidiaceae</taxon>
        <taxon>Actinidia</taxon>
    </lineage>
</organism>
<protein>
    <submittedName>
        <fullName evidence="1">Processive diacylglycerol beta-glucosyltransferase</fullName>
    </submittedName>
</protein>
<dbReference type="Proteomes" id="UP000241394">
    <property type="component" value="Chromosome LG16"/>
</dbReference>
<reference evidence="2" key="2">
    <citation type="journal article" date="2018" name="BMC Genomics">
        <title>A manually annotated Actinidia chinensis var. chinensis (kiwifruit) genome highlights the challenges associated with draft genomes and gene prediction in plants.</title>
        <authorList>
            <person name="Pilkington S.M."/>
            <person name="Crowhurst R."/>
            <person name="Hilario E."/>
            <person name="Nardozza S."/>
            <person name="Fraser L."/>
            <person name="Peng Y."/>
            <person name="Gunaseelan K."/>
            <person name="Simpson R."/>
            <person name="Tahir J."/>
            <person name="Deroles S.C."/>
            <person name="Templeton K."/>
            <person name="Luo Z."/>
            <person name="Davy M."/>
            <person name="Cheng C."/>
            <person name="McNeilage M."/>
            <person name="Scaglione D."/>
            <person name="Liu Y."/>
            <person name="Zhang Q."/>
            <person name="Datson P."/>
            <person name="De Silva N."/>
            <person name="Gardiner S.E."/>
            <person name="Bassett H."/>
            <person name="Chagne D."/>
            <person name="McCallum J."/>
            <person name="Dzierzon H."/>
            <person name="Deng C."/>
            <person name="Wang Y.Y."/>
            <person name="Barron L."/>
            <person name="Manako K."/>
            <person name="Bowen J."/>
            <person name="Foster T.M."/>
            <person name="Erridge Z.A."/>
            <person name="Tiffin H."/>
            <person name="Waite C.N."/>
            <person name="Davies K.M."/>
            <person name="Grierson E.P."/>
            <person name="Laing W.A."/>
            <person name="Kirk R."/>
            <person name="Chen X."/>
            <person name="Wood M."/>
            <person name="Montefiori M."/>
            <person name="Brummell D.A."/>
            <person name="Schwinn K.E."/>
            <person name="Catanach A."/>
            <person name="Fullerton C."/>
            <person name="Li D."/>
            <person name="Meiyalaghan S."/>
            <person name="Nieuwenhuizen N."/>
            <person name="Read N."/>
            <person name="Prakash R."/>
            <person name="Hunter D."/>
            <person name="Zhang H."/>
            <person name="McKenzie M."/>
            <person name="Knabel M."/>
            <person name="Harris A."/>
            <person name="Allan A.C."/>
            <person name="Gleave A."/>
            <person name="Chen A."/>
            <person name="Janssen B.J."/>
            <person name="Plunkett B."/>
            <person name="Ampomah-Dwamena C."/>
            <person name="Voogd C."/>
            <person name="Leif D."/>
            <person name="Lafferty D."/>
            <person name="Souleyre E.J.F."/>
            <person name="Varkonyi-Gasic E."/>
            <person name="Gambi F."/>
            <person name="Hanley J."/>
            <person name="Yao J.L."/>
            <person name="Cheung J."/>
            <person name="David K.M."/>
            <person name="Warren B."/>
            <person name="Marsh K."/>
            <person name="Snowden K.C."/>
            <person name="Lin-Wang K."/>
            <person name="Brian L."/>
            <person name="Martinez-Sanchez M."/>
            <person name="Wang M."/>
            <person name="Ileperuma N."/>
            <person name="Macnee N."/>
            <person name="Campin R."/>
            <person name="McAtee P."/>
            <person name="Drummond R.S.M."/>
            <person name="Espley R.V."/>
            <person name="Ireland H.S."/>
            <person name="Wu R."/>
            <person name="Atkinson R.G."/>
            <person name="Karunairetnam S."/>
            <person name="Bulley S."/>
            <person name="Chunkath S."/>
            <person name="Hanley Z."/>
            <person name="Storey R."/>
            <person name="Thrimawithana A.H."/>
            <person name="Thomson S."/>
            <person name="David C."/>
            <person name="Testolin R."/>
            <person name="Huang H."/>
            <person name="Hellens R.P."/>
            <person name="Schaffer R.J."/>
        </authorList>
    </citation>
    <scope>NUCLEOTIDE SEQUENCE [LARGE SCALE GENOMIC DNA]</scope>
    <source>
        <strain evidence="2">cv. Red5</strain>
    </source>
</reference>